<dbReference type="InterPro" id="IPR006671">
    <property type="entry name" value="Cyclin_N"/>
</dbReference>
<dbReference type="Pfam" id="PF00134">
    <property type="entry name" value="Cyclin_N"/>
    <property type="match status" value="1"/>
</dbReference>
<proteinExistence type="inferred from homology"/>
<dbReference type="AlphaFoldDB" id="A0ABD3XLU6"/>
<dbReference type="InterPro" id="IPR004367">
    <property type="entry name" value="Cyclin_C-dom"/>
</dbReference>
<feature type="domain" description="Cyclin-like" evidence="3">
    <location>
        <begin position="174"/>
        <end position="258"/>
    </location>
</feature>
<comment type="similarity">
    <text evidence="2">Belongs to the cyclin family.</text>
</comment>
<dbReference type="PANTHER" id="PTHR10177">
    <property type="entry name" value="CYCLINS"/>
    <property type="match status" value="1"/>
</dbReference>
<dbReference type="SMART" id="SM00385">
    <property type="entry name" value="CYCLIN"/>
    <property type="match status" value="2"/>
</dbReference>
<evidence type="ECO:0000313" key="6">
    <source>
        <dbReference type="Proteomes" id="UP001634394"/>
    </source>
</evidence>
<dbReference type="Pfam" id="PF02984">
    <property type="entry name" value="Cyclin_C"/>
    <property type="match status" value="1"/>
</dbReference>
<evidence type="ECO:0000259" key="3">
    <source>
        <dbReference type="SMART" id="SM00385"/>
    </source>
</evidence>
<dbReference type="CDD" id="cd20528">
    <property type="entry name" value="CYCLIN_CCNJ-like_rpt1"/>
    <property type="match status" value="1"/>
</dbReference>
<evidence type="ECO:0000256" key="1">
    <source>
        <dbReference type="ARBA" id="ARBA00023127"/>
    </source>
</evidence>
<dbReference type="Gene3D" id="1.10.472.10">
    <property type="entry name" value="Cyclin-like"/>
    <property type="match status" value="2"/>
</dbReference>
<sequence>MATEQDWWKNRLAENIYVTLRIKEHSLQVYHGRSPQLWMRPALVNWICMLTQRLDVSATTQHLAVYLLDYFMDGKKVDFNKLYLVAETCFILAVKFEDNSRESPKFSTVMNLVPHLAGFIPPGSSIGPTHPSYTLQDYRSMEQAVLHYFHFELAVSVVPHFVPFFLQVAVDDDDLLNGLPIMSKPLMKSHVERQTLYFQTVCLQDPFFRQVTPSLLAASCVASSRMSLGLTPTWPKQLELITDYYLEDLMPCTQQLLKFYRLHQQICNGTLPVAIPNDFIPHPAFPQLIPHPAFPQLIPHPAFPQRYIPNDENHAAGYSTSLRNYDHSSLFSAAPNIPWSQRS</sequence>
<evidence type="ECO:0000256" key="2">
    <source>
        <dbReference type="RuleBase" id="RU000383"/>
    </source>
</evidence>
<accession>A0ABD3XLU6</accession>
<reference evidence="5 6" key="1">
    <citation type="submission" date="2024-11" db="EMBL/GenBank/DDBJ databases">
        <title>Chromosome-level genome assembly of the freshwater bivalve Anodonta woodiana.</title>
        <authorList>
            <person name="Chen X."/>
        </authorList>
    </citation>
    <scope>NUCLEOTIDE SEQUENCE [LARGE SCALE GENOMIC DNA]</scope>
    <source>
        <strain evidence="5">MN2024</strain>
        <tissue evidence="5">Gills</tissue>
    </source>
</reference>
<keyword evidence="1 2" id="KW-0195">Cyclin</keyword>
<gene>
    <name evidence="5" type="ORF">ACJMK2_026645</name>
</gene>
<organism evidence="5 6">
    <name type="scientific">Sinanodonta woodiana</name>
    <name type="common">Chinese pond mussel</name>
    <name type="synonym">Anodonta woodiana</name>
    <dbReference type="NCBI Taxonomy" id="1069815"/>
    <lineage>
        <taxon>Eukaryota</taxon>
        <taxon>Metazoa</taxon>
        <taxon>Spiralia</taxon>
        <taxon>Lophotrochozoa</taxon>
        <taxon>Mollusca</taxon>
        <taxon>Bivalvia</taxon>
        <taxon>Autobranchia</taxon>
        <taxon>Heteroconchia</taxon>
        <taxon>Palaeoheterodonta</taxon>
        <taxon>Unionida</taxon>
        <taxon>Unionoidea</taxon>
        <taxon>Unionidae</taxon>
        <taxon>Unioninae</taxon>
        <taxon>Sinanodonta</taxon>
    </lineage>
</organism>
<dbReference type="EMBL" id="JBJQND010000002">
    <property type="protein sequence ID" value="KAL3886665.1"/>
    <property type="molecule type" value="Genomic_DNA"/>
</dbReference>
<evidence type="ECO:0000259" key="4">
    <source>
        <dbReference type="SMART" id="SM01332"/>
    </source>
</evidence>
<dbReference type="InterPro" id="IPR013763">
    <property type="entry name" value="Cyclin-like_dom"/>
</dbReference>
<dbReference type="Proteomes" id="UP001634394">
    <property type="component" value="Unassembled WGS sequence"/>
</dbReference>
<feature type="domain" description="Cyclin-like" evidence="3">
    <location>
        <begin position="45"/>
        <end position="147"/>
    </location>
</feature>
<dbReference type="CDD" id="cd20529">
    <property type="entry name" value="CYCLIN_CCNJ-like_rpt2"/>
    <property type="match status" value="1"/>
</dbReference>
<keyword evidence="6" id="KW-1185">Reference proteome</keyword>
<dbReference type="SMART" id="SM01332">
    <property type="entry name" value="Cyclin_C"/>
    <property type="match status" value="1"/>
</dbReference>
<dbReference type="InterPro" id="IPR039361">
    <property type="entry name" value="Cyclin"/>
</dbReference>
<evidence type="ECO:0008006" key="7">
    <source>
        <dbReference type="Google" id="ProtNLM"/>
    </source>
</evidence>
<comment type="caution">
    <text evidence="5">The sequence shown here is derived from an EMBL/GenBank/DDBJ whole genome shotgun (WGS) entry which is preliminary data.</text>
</comment>
<name>A0ABD3XLU6_SINWO</name>
<evidence type="ECO:0000313" key="5">
    <source>
        <dbReference type="EMBL" id="KAL3886665.1"/>
    </source>
</evidence>
<feature type="domain" description="Cyclin C-terminal" evidence="4">
    <location>
        <begin position="156"/>
        <end position="292"/>
    </location>
</feature>
<dbReference type="SUPFAM" id="SSF47954">
    <property type="entry name" value="Cyclin-like"/>
    <property type="match status" value="2"/>
</dbReference>
<dbReference type="InterPro" id="IPR036915">
    <property type="entry name" value="Cyclin-like_sf"/>
</dbReference>
<protein>
    <recommendedName>
        <fullName evidence="7">Cyclin-J</fullName>
    </recommendedName>
</protein>